<keyword evidence="2" id="KW-1185">Reference proteome</keyword>
<reference evidence="1 2" key="1">
    <citation type="submission" date="2024-05" db="EMBL/GenBank/DDBJ databases">
        <title>Genome sequencing and assembly of Indian major carp, Cirrhinus mrigala (Hamilton, 1822).</title>
        <authorList>
            <person name="Mohindra V."/>
            <person name="Chowdhury L.M."/>
            <person name="Lal K."/>
            <person name="Jena J.K."/>
        </authorList>
    </citation>
    <scope>NUCLEOTIDE SEQUENCE [LARGE SCALE GENOMIC DNA]</scope>
    <source>
        <strain evidence="1">CM1030</strain>
        <tissue evidence="1">Blood</tissue>
    </source>
</reference>
<dbReference type="SUPFAM" id="SSF56672">
    <property type="entry name" value="DNA/RNA polymerases"/>
    <property type="match status" value="1"/>
</dbReference>
<dbReference type="PANTHER" id="PTHR15503">
    <property type="entry name" value="LDOC1 RELATED"/>
    <property type="match status" value="1"/>
</dbReference>
<accession>A0ABD0NQH7</accession>
<dbReference type="InterPro" id="IPR032567">
    <property type="entry name" value="RTL1-rel"/>
</dbReference>
<evidence type="ECO:0000313" key="2">
    <source>
        <dbReference type="Proteomes" id="UP001529510"/>
    </source>
</evidence>
<dbReference type="InterPro" id="IPR043502">
    <property type="entry name" value="DNA/RNA_pol_sf"/>
</dbReference>
<dbReference type="Gene3D" id="3.10.10.10">
    <property type="entry name" value="HIV Type 1 Reverse Transcriptase, subunit A, domain 1"/>
    <property type="match status" value="1"/>
</dbReference>
<organism evidence="1 2">
    <name type="scientific">Cirrhinus mrigala</name>
    <name type="common">Mrigala</name>
    <dbReference type="NCBI Taxonomy" id="683832"/>
    <lineage>
        <taxon>Eukaryota</taxon>
        <taxon>Metazoa</taxon>
        <taxon>Chordata</taxon>
        <taxon>Craniata</taxon>
        <taxon>Vertebrata</taxon>
        <taxon>Euteleostomi</taxon>
        <taxon>Actinopterygii</taxon>
        <taxon>Neopterygii</taxon>
        <taxon>Teleostei</taxon>
        <taxon>Ostariophysi</taxon>
        <taxon>Cypriniformes</taxon>
        <taxon>Cyprinidae</taxon>
        <taxon>Labeoninae</taxon>
        <taxon>Labeonini</taxon>
        <taxon>Cirrhinus</taxon>
    </lineage>
</organism>
<feature type="non-terminal residue" evidence="1">
    <location>
        <position position="1"/>
    </location>
</feature>
<dbReference type="Proteomes" id="UP001529510">
    <property type="component" value="Unassembled WGS sequence"/>
</dbReference>
<protein>
    <submittedName>
        <fullName evidence="1">Uncharacterized protein</fullName>
    </submittedName>
</protein>
<dbReference type="AlphaFoldDB" id="A0ABD0NQH7"/>
<gene>
    <name evidence="1" type="ORF">M9458_039932</name>
</gene>
<sequence>CLVDLPALTPTYSTLSICATSIESPASQEHFQIPQEYWAFQDVFSKVVATHLPPNRPWDCAIDLLPGAKLSKGYIYPLSIPEQAAMEEYIKEALQQGFIRPPTSPAALSFFFVAKKDGGLHPL</sequence>
<evidence type="ECO:0000313" key="1">
    <source>
        <dbReference type="EMBL" id="KAL0164179.1"/>
    </source>
</evidence>
<proteinExistence type="predicted"/>
<dbReference type="PANTHER" id="PTHR15503:SF36">
    <property type="entry name" value="RETROTRANSPOSON GAG-LIKE PROTEIN 5"/>
    <property type="match status" value="1"/>
</dbReference>
<dbReference type="EMBL" id="JAMKFB020000020">
    <property type="protein sequence ID" value="KAL0164179.1"/>
    <property type="molecule type" value="Genomic_DNA"/>
</dbReference>
<name>A0ABD0NQH7_CIRMR</name>
<feature type="non-terminal residue" evidence="1">
    <location>
        <position position="123"/>
    </location>
</feature>
<comment type="caution">
    <text evidence="1">The sequence shown here is derived from an EMBL/GenBank/DDBJ whole genome shotgun (WGS) entry which is preliminary data.</text>
</comment>